<protein>
    <submittedName>
        <fullName evidence="2">Uncharacterized protein</fullName>
    </submittedName>
</protein>
<proteinExistence type="predicted"/>
<accession>A0A510UXA7</accession>
<gene>
    <name evidence="2" type="ORF">CPE01_30500</name>
</gene>
<dbReference type="OrthoDB" id="6455404at2"/>
<comment type="caution">
    <text evidence="2">The sequence shown here is derived from an EMBL/GenBank/DDBJ whole genome shotgun (WGS) entry which is preliminary data.</text>
</comment>
<dbReference type="RefSeq" id="WP_146807678.1">
    <property type="nucleotide sequence ID" value="NZ_BJUA01000023.1"/>
</dbReference>
<feature type="region of interest" description="Disordered" evidence="1">
    <location>
        <begin position="1"/>
        <end position="79"/>
    </location>
</feature>
<evidence type="ECO:0000313" key="2">
    <source>
        <dbReference type="EMBL" id="GEK19317.1"/>
    </source>
</evidence>
<evidence type="ECO:0000313" key="3">
    <source>
        <dbReference type="Proteomes" id="UP000321386"/>
    </source>
</evidence>
<dbReference type="Proteomes" id="UP000321386">
    <property type="component" value="Unassembled WGS sequence"/>
</dbReference>
<sequence length="271" mass="30706">MADQQPAPRIGPARADDQGERRRDRPRSPARLPAPVIAPVRGDDRPGEHPQGRPIDRLQERRRERSGSPEREPAELDADAIVDAARVGRGNFGIGTASRRVVDEAGEQWVGADYEHENWGPGKTVLVSKDKLRRYRGPTTKSASGAVVANFERRSAPDDVWTGNNGHVTIAGEGGRGRGGQMRDRPRASWSPRGPYDRGRGDRYRGGYDDRDRDDRDRDDRYRDDRYRDDRYRDDRYGDDRYGDRDRDRYGGGGYGGGRRYEGGGNRNDRW</sequence>
<reference evidence="2 3" key="1">
    <citation type="submission" date="2019-07" db="EMBL/GenBank/DDBJ databases">
        <title>Whole genome shotgun sequence of Cellulomonas persica NBRC 101101.</title>
        <authorList>
            <person name="Hosoyama A."/>
            <person name="Uohara A."/>
            <person name="Ohji S."/>
            <person name="Ichikawa N."/>
        </authorList>
    </citation>
    <scope>NUCLEOTIDE SEQUENCE [LARGE SCALE GENOMIC DNA]</scope>
    <source>
        <strain evidence="2 3">NBRC 101101</strain>
    </source>
</reference>
<dbReference type="AlphaFoldDB" id="A0A510UXA7"/>
<organism evidence="2 3">
    <name type="scientific">Cellulomonas persica</name>
    <dbReference type="NCBI Taxonomy" id="76861"/>
    <lineage>
        <taxon>Bacteria</taxon>
        <taxon>Bacillati</taxon>
        <taxon>Actinomycetota</taxon>
        <taxon>Actinomycetes</taxon>
        <taxon>Micrococcales</taxon>
        <taxon>Cellulomonadaceae</taxon>
        <taxon>Cellulomonas</taxon>
    </lineage>
</organism>
<keyword evidence="3" id="KW-1185">Reference proteome</keyword>
<feature type="compositionally biased region" description="Basic and acidic residues" evidence="1">
    <location>
        <begin position="195"/>
        <end position="250"/>
    </location>
</feature>
<feature type="compositionally biased region" description="Basic and acidic residues" evidence="1">
    <location>
        <begin position="14"/>
        <end position="27"/>
    </location>
</feature>
<feature type="region of interest" description="Disordered" evidence="1">
    <location>
        <begin position="156"/>
        <end position="271"/>
    </location>
</feature>
<name>A0A510UXA7_9CELL</name>
<feature type="compositionally biased region" description="Basic and acidic residues" evidence="1">
    <location>
        <begin position="259"/>
        <end position="271"/>
    </location>
</feature>
<feature type="compositionally biased region" description="Basic and acidic residues" evidence="1">
    <location>
        <begin position="41"/>
        <end position="74"/>
    </location>
</feature>
<evidence type="ECO:0000256" key="1">
    <source>
        <dbReference type="SAM" id="MobiDB-lite"/>
    </source>
</evidence>
<dbReference type="EMBL" id="BJUA01000023">
    <property type="protein sequence ID" value="GEK19317.1"/>
    <property type="molecule type" value="Genomic_DNA"/>
</dbReference>